<dbReference type="PANTHER" id="PTHR42850">
    <property type="entry name" value="METALLOPHOSPHOESTERASE"/>
    <property type="match status" value="1"/>
</dbReference>
<feature type="compositionally biased region" description="Basic and acidic residues" evidence="1">
    <location>
        <begin position="225"/>
        <end position="237"/>
    </location>
</feature>
<dbReference type="GO" id="GO:0016791">
    <property type="term" value="F:phosphatase activity"/>
    <property type="evidence" value="ECO:0007669"/>
    <property type="project" value="TreeGrafter"/>
</dbReference>
<keyword evidence="2" id="KW-0812">Transmembrane</keyword>
<feature type="domain" description="Calcineurin-like phosphoesterase" evidence="3">
    <location>
        <begin position="70"/>
        <end position="297"/>
    </location>
</feature>
<dbReference type="InterPro" id="IPR006186">
    <property type="entry name" value="Ser/Thr-sp_prot-phosphatase"/>
</dbReference>
<protein>
    <submittedName>
        <fullName evidence="4">Metallo-dependent phosphatase-like protein</fullName>
    </submittedName>
</protein>
<dbReference type="InterPro" id="IPR050126">
    <property type="entry name" value="Ap4A_hydrolase"/>
</dbReference>
<dbReference type="OrthoDB" id="10267127at2759"/>
<dbReference type="GO" id="GO:0006798">
    <property type="term" value="P:polyphosphate catabolic process"/>
    <property type="evidence" value="ECO:0007669"/>
    <property type="project" value="TreeGrafter"/>
</dbReference>
<dbReference type="Gene3D" id="3.60.21.10">
    <property type="match status" value="1"/>
</dbReference>
<dbReference type="AlphaFoldDB" id="A0A8K0SQP6"/>
<keyword evidence="5" id="KW-1185">Reference proteome</keyword>
<evidence type="ECO:0000313" key="5">
    <source>
        <dbReference type="Proteomes" id="UP000813444"/>
    </source>
</evidence>
<reference evidence="4" key="1">
    <citation type="journal article" date="2021" name="Nat. Commun.">
        <title>Genetic determinants of endophytism in the Arabidopsis root mycobiome.</title>
        <authorList>
            <person name="Mesny F."/>
            <person name="Miyauchi S."/>
            <person name="Thiergart T."/>
            <person name="Pickel B."/>
            <person name="Atanasova L."/>
            <person name="Karlsson M."/>
            <person name="Huettel B."/>
            <person name="Barry K.W."/>
            <person name="Haridas S."/>
            <person name="Chen C."/>
            <person name="Bauer D."/>
            <person name="Andreopoulos W."/>
            <person name="Pangilinan J."/>
            <person name="LaButti K."/>
            <person name="Riley R."/>
            <person name="Lipzen A."/>
            <person name="Clum A."/>
            <person name="Drula E."/>
            <person name="Henrissat B."/>
            <person name="Kohler A."/>
            <person name="Grigoriev I.V."/>
            <person name="Martin F.M."/>
            <person name="Hacquard S."/>
        </authorList>
    </citation>
    <scope>NUCLEOTIDE SEQUENCE</scope>
    <source>
        <strain evidence="4">MPI-CAGE-CH-0235</strain>
    </source>
</reference>
<evidence type="ECO:0000259" key="3">
    <source>
        <dbReference type="Pfam" id="PF00149"/>
    </source>
</evidence>
<dbReference type="Proteomes" id="UP000813444">
    <property type="component" value="Unassembled WGS sequence"/>
</dbReference>
<evidence type="ECO:0000256" key="1">
    <source>
        <dbReference type="SAM" id="MobiDB-lite"/>
    </source>
</evidence>
<dbReference type="InterPro" id="IPR029052">
    <property type="entry name" value="Metallo-depent_PP-like"/>
</dbReference>
<dbReference type="Pfam" id="PF00149">
    <property type="entry name" value="Metallophos"/>
    <property type="match status" value="1"/>
</dbReference>
<sequence>MRTPRLYVYVAVCAFVTLFLGNTLFGGPWRGMASNPLLASYGHKQKAFNDPTFISSIPQKYVPTLENNRRLVVVGDIHGMYDELNELLNKVDFNPDTDHLVATGDMISKGPDSSAVVALLMELDASAVRGNHENNVLLAWAQANGVRTDTKAKEKHLATAKTLSMEQLEWLANRPLILSVTPLPILIVHGGLVPGLTLVKQDSWAIMNMRSLLMDTGAHKHQSKARGDASDSEHSNSPRDSTISKKRAKSKPEPAQVDYTVGIPSSSRNGVMWADAWNHHQKFVKDIERRTVIYGHDAKSGLRQGDYTVGLDSDCAGGGALTAMIINAADKDEGFKQHIVQTVCKQPDSNKAST</sequence>
<proteinExistence type="predicted"/>
<evidence type="ECO:0000313" key="4">
    <source>
        <dbReference type="EMBL" id="KAH7316602.1"/>
    </source>
</evidence>
<dbReference type="GO" id="GO:0000298">
    <property type="term" value="F:endopolyphosphatase activity"/>
    <property type="evidence" value="ECO:0007669"/>
    <property type="project" value="TreeGrafter"/>
</dbReference>
<keyword evidence="2" id="KW-0472">Membrane</keyword>
<feature type="region of interest" description="Disordered" evidence="1">
    <location>
        <begin position="217"/>
        <end position="262"/>
    </location>
</feature>
<dbReference type="SUPFAM" id="SSF56300">
    <property type="entry name" value="Metallo-dependent phosphatases"/>
    <property type="match status" value="1"/>
</dbReference>
<dbReference type="EMBL" id="JAGPNK010000008">
    <property type="protein sequence ID" value="KAH7316602.1"/>
    <property type="molecule type" value="Genomic_DNA"/>
</dbReference>
<evidence type="ECO:0000256" key="2">
    <source>
        <dbReference type="SAM" id="Phobius"/>
    </source>
</evidence>
<dbReference type="PRINTS" id="PR00114">
    <property type="entry name" value="STPHPHTASE"/>
</dbReference>
<dbReference type="CDD" id="cd00144">
    <property type="entry name" value="MPP_PPP_family"/>
    <property type="match status" value="1"/>
</dbReference>
<name>A0A8K0SQP6_9HYPO</name>
<dbReference type="InterPro" id="IPR004843">
    <property type="entry name" value="Calcineurin-like_PHP"/>
</dbReference>
<dbReference type="PANTHER" id="PTHR42850:SF4">
    <property type="entry name" value="ZINC-DEPENDENT ENDOPOLYPHOSPHATASE"/>
    <property type="match status" value="1"/>
</dbReference>
<dbReference type="GO" id="GO:0005737">
    <property type="term" value="C:cytoplasm"/>
    <property type="evidence" value="ECO:0007669"/>
    <property type="project" value="TreeGrafter"/>
</dbReference>
<feature type="transmembrane region" description="Helical" evidence="2">
    <location>
        <begin position="6"/>
        <end position="25"/>
    </location>
</feature>
<accession>A0A8K0SQP6</accession>
<gene>
    <name evidence="4" type="ORF">B0I35DRAFT_409785</name>
</gene>
<organism evidence="4 5">
    <name type="scientific">Stachybotrys elegans</name>
    <dbReference type="NCBI Taxonomy" id="80388"/>
    <lineage>
        <taxon>Eukaryota</taxon>
        <taxon>Fungi</taxon>
        <taxon>Dikarya</taxon>
        <taxon>Ascomycota</taxon>
        <taxon>Pezizomycotina</taxon>
        <taxon>Sordariomycetes</taxon>
        <taxon>Hypocreomycetidae</taxon>
        <taxon>Hypocreales</taxon>
        <taxon>Stachybotryaceae</taxon>
        <taxon>Stachybotrys</taxon>
    </lineage>
</organism>
<comment type="caution">
    <text evidence="4">The sequence shown here is derived from an EMBL/GenBank/DDBJ whole genome shotgun (WGS) entry which is preliminary data.</text>
</comment>
<keyword evidence="2" id="KW-1133">Transmembrane helix</keyword>